<feature type="non-terminal residue" evidence="2">
    <location>
        <position position="93"/>
    </location>
</feature>
<comment type="caution">
    <text evidence="2">The sequence shown here is derived from an EMBL/GenBank/DDBJ whole genome shotgun (WGS) entry which is preliminary data.</text>
</comment>
<accession>A0AA38FM19</accession>
<gene>
    <name evidence="2" type="ORF">KI387_010960</name>
</gene>
<evidence type="ECO:0000313" key="3">
    <source>
        <dbReference type="Proteomes" id="UP000824469"/>
    </source>
</evidence>
<dbReference type="EMBL" id="JAHRHJ020000008">
    <property type="protein sequence ID" value="KAH9306556.1"/>
    <property type="molecule type" value="Genomic_DNA"/>
</dbReference>
<feature type="region of interest" description="Disordered" evidence="1">
    <location>
        <begin position="1"/>
        <end position="93"/>
    </location>
</feature>
<feature type="compositionally biased region" description="Basic and acidic residues" evidence="1">
    <location>
        <begin position="8"/>
        <end position="19"/>
    </location>
</feature>
<evidence type="ECO:0000256" key="1">
    <source>
        <dbReference type="SAM" id="MobiDB-lite"/>
    </source>
</evidence>
<feature type="compositionally biased region" description="Basic and acidic residues" evidence="1">
    <location>
        <begin position="84"/>
        <end position="93"/>
    </location>
</feature>
<sequence>MGTNSPDAKGHLGREDAIQPDRVNQKNLSHEALGHLGQMDANRPVQPENRESSALGQIRDKGMRGTRIAEGAESQSDCATRHQRIWDREAHFG</sequence>
<organism evidence="2 3">
    <name type="scientific">Taxus chinensis</name>
    <name type="common">Chinese yew</name>
    <name type="synonym">Taxus wallichiana var. chinensis</name>
    <dbReference type="NCBI Taxonomy" id="29808"/>
    <lineage>
        <taxon>Eukaryota</taxon>
        <taxon>Viridiplantae</taxon>
        <taxon>Streptophyta</taxon>
        <taxon>Embryophyta</taxon>
        <taxon>Tracheophyta</taxon>
        <taxon>Spermatophyta</taxon>
        <taxon>Pinopsida</taxon>
        <taxon>Pinidae</taxon>
        <taxon>Conifers II</taxon>
        <taxon>Cupressales</taxon>
        <taxon>Taxaceae</taxon>
        <taxon>Taxus</taxon>
    </lineage>
</organism>
<reference evidence="2 3" key="1">
    <citation type="journal article" date="2021" name="Nat. Plants">
        <title>The Taxus genome provides insights into paclitaxel biosynthesis.</title>
        <authorList>
            <person name="Xiong X."/>
            <person name="Gou J."/>
            <person name="Liao Q."/>
            <person name="Li Y."/>
            <person name="Zhou Q."/>
            <person name="Bi G."/>
            <person name="Li C."/>
            <person name="Du R."/>
            <person name="Wang X."/>
            <person name="Sun T."/>
            <person name="Guo L."/>
            <person name="Liang H."/>
            <person name="Lu P."/>
            <person name="Wu Y."/>
            <person name="Zhang Z."/>
            <person name="Ro D.K."/>
            <person name="Shang Y."/>
            <person name="Huang S."/>
            <person name="Yan J."/>
        </authorList>
    </citation>
    <scope>NUCLEOTIDE SEQUENCE [LARGE SCALE GENOMIC DNA]</scope>
    <source>
        <strain evidence="2">Ta-2019</strain>
    </source>
</reference>
<protein>
    <submittedName>
        <fullName evidence="2">Uncharacterized protein</fullName>
    </submittedName>
</protein>
<dbReference type="Proteomes" id="UP000824469">
    <property type="component" value="Unassembled WGS sequence"/>
</dbReference>
<dbReference type="AlphaFoldDB" id="A0AA38FM19"/>
<name>A0AA38FM19_TAXCH</name>
<evidence type="ECO:0000313" key="2">
    <source>
        <dbReference type="EMBL" id="KAH9306556.1"/>
    </source>
</evidence>
<proteinExistence type="predicted"/>
<keyword evidence="3" id="KW-1185">Reference proteome</keyword>